<keyword evidence="2" id="KW-1185">Reference proteome</keyword>
<dbReference type="Proteomes" id="UP000646426">
    <property type="component" value="Unassembled WGS sequence"/>
</dbReference>
<organism evidence="1 2">
    <name type="scientific">Cognatilysobacter bugurensis</name>
    <dbReference type="NCBI Taxonomy" id="543356"/>
    <lineage>
        <taxon>Bacteria</taxon>
        <taxon>Pseudomonadati</taxon>
        <taxon>Pseudomonadota</taxon>
        <taxon>Gammaproteobacteria</taxon>
        <taxon>Lysobacterales</taxon>
        <taxon>Lysobacteraceae</taxon>
        <taxon>Cognatilysobacter</taxon>
    </lineage>
</organism>
<evidence type="ECO:0000313" key="1">
    <source>
        <dbReference type="EMBL" id="GHA79498.1"/>
    </source>
</evidence>
<accession>A0A918W6V9</accession>
<protein>
    <submittedName>
        <fullName evidence="1">Uncharacterized protein</fullName>
    </submittedName>
</protein>
<gene>
    <name evidence="1" type="ORF">GCM10007067_16270</name>
</gene>
<proteinExistence type="predicted"/>
<sequence>MHLVQLLLPLYDNSGASFERTRFDEVRAELAGEFGGVTAYVRAPAVGLWEDDDGECERDDVMLFEVLVESLDREWWARYRKTLERRFAQDSVLVRALPAEQL</sequence>
<reference evidence="1" key="2">
    <citation type="submission" date="2020-09" db="EMBL/GenBank/DDBJ databases">
        <authorList>
            <person name="Sun Q."/>
            <person name="Kim S."/>
        </authorList>
    </citation>
    <scope>NUCLEOTIDE SEQUENCE</scope>
    <source>
        <strain evidence="1">KCTC 23077</strain>
    </source>
</reference>
<name>A0A918W6V9_9GAMM</name>
<evidence type="ECO:0000313" key="2">
    <source>
        <dbReference type="Proteomes" id="UP000646426"/>
    </source>
</evidence>
<reference evidence="1" key="1">
    <citation type="journal article" date="2014" name="Int. J. Syst. Evol. Microbiol.">
        <title>Complete genome sequence of Corynebacterium casei LMG S-19264T (=DSM 44701T), isolated from a smear-ripened cheese.</title>
        <authorList>
            <consortium name="US DOE Joint Genome Institute (JGI-PGF)"/>
            <person name="Walter F."/>
            <person name="Albersmeier A."/>
            <person name="Kalinowski J."/>
            <person name="Ruckert C."/>
        </authorList>
    </citation>
    <scope>NUCLEOTIDE SEQUENCE</scope>
    <source>
        <strain evidence="1">KCTC 23077</strain>
    </source>
</reference>
<comment type="caution">
    <text evidence="1">The sequence shown here is derived from an EMBL/GenBank/DDBJ whole genome shotgun (WGS) entry which is preliminary data.</text>
</comment>
<dbReference type="AlphaFoldDB" id="A0A918W6V9"/>
<dbReference type="RefSeq" id="WP_189455242.1">
    <property type="nucleotide sequence ID" value="NZ_BMYD01000002.1"/>
</dbReference>
<dbReference type="EMBL" id="BMYD01000002">
    <property type="protein sequence ID" value="GHA79498.1"/>
    <property type="molecule type" value="Genomic_DNA"/>
</dbReference>